<name>A0A0M3HWT0_ASCLU</name>
<dbReference type="AlphaFoldDB" id="A0A0M3HWT0"/>
<proteinExistence type="predicted"/>
<organism evidence="1 2">
    <name type="scientific">Ascaris lumbricoides</name>
    <name type="common">Giant roundworm</name>
    <dbReference type="NCBI Taxonomy" id="6252"/>
    <lineage>
        <taxon>Eukaryota</taxon>
        <taxon>Metazoa</taxon>
        <taxon>Ecdysozoa</taxon>
        <taxon>Nematoda</taxon>
        <taxon>Chromadorea</taxon>
        <taxon>Rhabditida</taxon>
        <taxon>Spirurina</taxon>
        <taxon>Ascaridomorpha</taxon>
        <taxon>Ascaridoidea</taxon>
        <taxon>Ascarididae</taxon>
        <taxon>Ascaris</taxon>
    </lineage>
</organism>
<evidence type="ECO:0000313" key="1">
    <source>
        <dbReference type="Proteomes" id="UP000036681"/>
    </source>
</evidence>
<accession>A0A0M3HWT0</accession>
<protein>
    <submittedName>
        <fullName evidence="2">Ovule protein</fullName>
    </submittedName>
</protein>
<dbReference type="Proteomes" id="UP000036681">
    <property type="component" value="Unplaced"/>
</dbReference>
<reference evidence="2" key="1">
    <citation type="submission" date="2017-02" db="UniProtKB">
        <authorList>
            <consortium name="WormBaseParasite"/>
        </authorList>
    </citation>
    <scope>IDENTIFICATION</scope>
</reference>
<evidence type="ECO:0000313" key="2">
    <source>
        <dbReference type="WBParaSite" id="ALUE_0000765401-mRNA-1"/>
    </source>
</evidence>
<sequence length="69" mass="7791">MHSSGVSKWDRHLKTFQHDSQLGMTTDTLMPNMNMSDTTYTSIKTTVSTTQQVKRCATRSVCTSNLLYS</sequence>
<dbReference type="WBParaSite" id="ALUE_0000765401-mRNA-1">
    <property type="protein sequence ID" value="ALUE_0000765401-mRNA-1"/>
    <property type="gene ID" value="ALUE_0000765401"/>
</dbReference>
<keyword evidence="1" id="KW-1185">Reference proteome</keyword>